<evidence type="ECO:0000313" key="7">
    <source>
        <dbReference type="EMBL" id="SIT57236.1"/>
    </source>
</evidence>
<dbReference type="GO" id="GO:0009055">
    <property type="term" value="F:electron transfer activity"/>
    <property type="evidence" value="ECO:0007669"/>
    <property type="project" value="InterPro"/>
</dbReference>
<dbReference type="STRING" id="1631249.BQ8794_320058"/>
<dbReference type="GO" id="GO:0046872">
    <property type="term" value="F:metal ion binding"/>
    <property type="evidence" value="ECO:0007669"/>
    <property type="project" value="UniProtKB-KW"/>
</dbReference>
<evidence type="ECO:0000256" key="1">
    <source>
        <dbReference type="ARBA" id="ARBA00022617"/>
    </source>
</evidence>
<gene>
    <name evidence="7" type="ORF">BQ8794_320058</name>
</gene>
<keyword evidence="3 4" id="KW-0408">Iron</keyword>
<dbReference type="AlphaFoldDB" id="A0A1R3VBD0"/>
<feature type="signal peptide" evidence="5">
    <location>
        <begin position="1"/>
        <end position="25"/>
    </location>
</feature>
<evidence type="ECO:0000259" key="6">
    <source>
        <dbReference type="PROSITE" id="PS51007"/>
    </source>
</evidence>
<dbReference type="InterPro" id="IPR051395">
    <property type="entry name" value="Cytochrome_c_Peroxidase/MauG"/>
</dbReference>
<dbReference type="InterPro" id="IPR009056">
    <property type="entry name" value="Cyt_c-like_dom"/>
</dbReference>
<feature type="domain" description="Cytochrome c" evidence="6">
    <location>
        <begin position="368"/>
        <end position="637"/>
    </location>
</feature>
<dbReference type="Gene3D" id="1.10.760.10">
    <property type="entry name" value="Cytochrome c-like domain"/>
    <property type="match status" value="1"/>
</dbReference>
<dbReference type="EMBL" id="FTPD01000026">
    <property type="protein sequence ID" value="SIT57236.1"/>
    <property type="molecule type" value="Genomic_DNA"/>
</dbReference>
<feature type="chain" id="PRO_5012345232" description="Cytochrome c domain-containing protein" evidence="5">
    <location>
        <begin position="26"/>
        <end position="637"/>
    </location>
</feature>
<dbReference type="GO" id="GO:0020037">
    <property type="term" value="F:heme binding"/>
    <property type="evidence" value="ECO:0007669"/>
    <property type="project" value="InterPro"/>
</dbReference>
<dbReference type="PANTHER" id="PTHR30600:SF9">
    <property type="entry name" value="BLR7738 PROTEIN"/>
    <property type="match status" value="1"/>
</dbReference>
<protein>
    <recommendedName>
        <fullName evidence="6">Cytochrome c domain-containing protein</fullName>
    </recommendedName>
</protein>
<keyword evidence="1 4" id="KW-0349">Heme</keyword>
<sequence>MRRQGRCVRQFLLVFAAITFSLGHAWGQTNSPALPPGVIPLDQGWTDDQRTLWYTTTQGSRLVPLDWMLNLEAASSTSAQPKKFAEDLARLGYLPNPVTARNPHKLPLGFVVDHEPTRAADLMCDTFPETCDAKTMRKPWVGLNCSACHTNDIRFGGKAFRVEGSATLADFQAMEEEMLKALKATADDPERFDRFARAVLDGEFSDETSGSLNRQLLEHVAWQQKLEDKNRSKVRYGHGRLDAQGHILNKVSLVARVQDQLDTVAADAPASYPFIWNTSQQQKIQWNGIADNQTTIDIFGIKTDVGALVRNTSEVIGVFAHIETDRGKAFLGYDSSVRLKELIGLERQLAALKSPRWPETILPPIDGAKAARGKAIFDAMGCANCHQPLAWDDLTSDAREKMVQIKEQKTDVFLACNTFLHISKSGNQGGQKVYGVTGDRIGEIDATRNMLVNAVVGAVIGKFDELLAGVFTNVFPPDKARVGALVRAENALPGVSDSIKKSMAAQCLSQDNHPLLAYKARPLNGVWATAPYLHNGSVPTLYDLLLPAKVKNVGAGGPDPVGPTRPEIFAVGSREFDPVKVGFKSDVIEDSTDFVFRVRDEATGEPIPGNYNSGHEYGSGQLTEEQRLELVEYLKTL</sequence>
<organism evidence="7 8">
    <name type="scientific">Mesorhizobium prunaredense</name>
    <dbReference type="NCBI Taxonomy" id="1631249"/>
    <lineage>
        <taxon>Bacteria</taxon>
        <taxon>Pseudomonadati</taxon>
        <taxon>Pseudomonadota</taxon>
        <taxon>Alphaproteobacteria</taxon>
        <taxon>Hyphomicrobiales</taxon>
        <taxon>Phyllobacteriaceae</taxon>
        <taxon>Mesorhizobium</taxon>
    </lineage>
</organism>
<dbReference type="PANTHER" id="PTHR30600">
    <property type="entry name" value="CYTOCHROME C PEROXIDASE-RELATED"/>
    <property type="match status" value="1"/>
</dbReference>
<evidence type="ECO:0000256" key="3">
    <source>
        <dbReference type="ARBA" id="ARBA00023004"/>
    </source>
</evidence>
<dbReference type="SUPFAM" id="SSF46626">
    <property type="entry name" value="Cytochrome c"/>
    <property type="match status" value="1"/>
</dbReference>
<accession>A0A1R3VBD0</accession>
<dbReference type="InterPro" id="IPR047758">
    <property type="entry name" value="CytoC_perox"/>
</dbReference>
<dbReference type="GO" id="GO:0004130">
    <property type="term" value="F:cytochrome-c peroxidase activity"/>
    <property type="evidence" value="ECO:0007669"/>
    <property type="project" value="TreeGrafter"/>
</dbReference>
<evidence type="ECO:0000256" key="4">
    <source>
        <dbReference type="PROSITE-ProRule" id="PRU00433"/>
    </source>
</evidence>
<keyword evidence="2 4" id="KW-0479">Metal-binding</keyword>
<keyword evidence="5" id="KW-0732">Signal</keyword>
<dbReference type="NCBIfam" id="NF040606">
    <property type="entry name" value="CytoC_perox"/>
    <property type="match status" value="1"/>
</dbReference>
<evidence type="ECO:0000256" key="2">
    <source>
        <dbReference type="ARBA" id="ARBA00022723"/>
    </source>
</evidence>
<reference evidence="8" key="1">
    <citation type="submission" date="2017-01" db="EMBL/GenBank/DDBJ databases">
        <authorList>
            <person name="Brunel B."/>
        </authorList>
    </citation>
    <scope>NUCLEOTIDE SEQUENCE [LARGE SCALE GENOMIC DNA]</scope>
</reference>
<dbReference type="InterPro" id="IPR036909">
    <property type="entry name" value="Cyt_c-like_dom_sf"/>
</dbReference>
<dbReference type="RefSeq" id="WP_244555047.1">
    <property type="nucleotide sequence ID" value="NZ_FTPD01000026.1"/>
</dbReference>
<evidence type="ECO:0000313" key="8">
    <source>
        <dbReference type="Proteomes" id="UP000188388"/>
    </source>
</evidence>
<name>A0A1R3VBD0_9HYPH</name>
<keyword evidence="8" id="KW-1185">Reference proteome</keyword>
<dbReference type="Pfam" id="PF21419">
    <property type="entry name" value="RoxA-like_Cyt-c"/>
    <property type="match status" value="1"/>
</dbReference>
<evidence type="ECO:0000256" key="5">
    <source>
        <dbReference type="SAM" id="SignalP"/>
    </source>
</evidence>
<dbReference type="Proteomes" id="UP000188388">
    <property type="component" value="Unassembled WGS sequence"/>
</dbReference>
<dbReference type="PROSITE" id="PS51007">
    <property type="entry name" value="CYTC"/>
    <property type="match status" value="1"/>
</dbReference>
<proteinExistence type="predicted"/>